<feature type="non-terminal residue" evidence="2">
    <location>
        <position position="1"/>
    </location>
</feature>
<dbReference type="AlphaFoldDB" id="A0A699LD81"/>
<evidence type="ECO:0000313" key="2">
    <source>
        <dbReference type="EMBL" id="GFB30476.1"/>
    </source>
</evidence>
<reference evidence="2" key="1">
    <citation type="journal article" date="2019" name="Sci. Rep.">
        <title>Draft genome of Tanacetum cinerariifolium, the natural source of mosquito coil.</title>
        <authorList>
            <person name="Yamashiro T."/>
            <person name="Shiraishi A."/>
            <person name="Satake H."/>
            <person name="Nakayama K."/>
        </authorList>
    </citation>
    <scope>NUCLEOTIDE SEQUENCE</scope>
</reference>
<dbReference type="EMBL" id="BKCJ010597583">
    <property type="protein sequence ID" value="GFB30476.1"/>
    <property type="molecule type" value="Genomic_DNA"/>
</dbReference>
<name>A0A699LD81_TANCI</name>
<protein>
    <submittedName>
        <fullName evidence="2">Ribonuclease H-like domain-containing protein</fullName>
    </submittedName>
</protein>
<feature type="compositionally biased region" description="Polar residues" evidence="1">
    <location>
        <begin position="84"/>
        <end position="103"/>
    </location>
</feature>
<dbReference type="PANTHER" id="PTHR42648">
    <property type="entry name" value="TRANSPOSASE, PUTATIVE-RELATED"/>
    <property type="match status" value="1"/>
</dbReference>
<organism evidence="2">
    <name type="scientific">Tanacetum cinerariifolium</name>
    <name type="common">Dalmatian daisy</name>
    <name type="synonym">Chrysanthemum cinerariifolium</name>
    <dbReference type="NCBI Taxonomy" id="118510"/>
    <lineage>
        <taxon>Eukaryota</taxon>
        <taxon>Viridiplantae</taxon>
        <taxon>Streptophyta</taxon>
        <taxon>Embryophyta</taxon>
        <taxon>Tracheophyta</taxon>
        <taxon>Spermatophyta</taxon>
        <taxon>Magnoliopsida</taxon>
        <taxon>eudicotyledons</taxon>
        <taxon>Gunneridae</taxon>
        <taxon>Pentapetalae</taxon>
        <taxon>asterids</taxon>
        <taxon>campanulids</taxon>
        <taxon>Asterales</taxon>
        <taxon>Asteraceae</taxon>
        <taxon>Asteroideae</taxon>
        <taxon>Anthemideae</taxon>
        <taxon>Anthemidinae</taxon>
        <taxon>Tanacetum</taxon>
    </lineage>
</organism>
<dbReference type="InterPro" id="IPR039537">
    <property type="entry name" value="Retrotran_Ty1/copia-like"/>
</dbReference>
<evidence type="ECO:0000256" key="1">
    <source>
        <dbReference type="SAM" id="MobiDB-lite"/>
    </source>
</evidence>
<sequence length="148" mass="16154">TEAVKTACNVLNRVSVTRPHNKRPYALLAENIPSVSHFKPFGCHVTILNTSDHLVKFDGKADEGYIVGYSASNKAYSYKHVKANQSAGTQGATTNPAGTPDADSNSDYDEQVISVPSYPSHSNPRSKPKDTSRDEVDDYPLHSVDDIF</sequence>
<comment type="caution">
    <text evidence="2">The sequence shown here is derived from an EMBL/GenBank/DDBJ whole genome shotgun (WGS) entry which is preliminary data.</text>
</comment>
<gene>
    <name evidence="2" type="ORF">Tci_702447</name>
</gene>
<proteinExistence type="predicted"/>
<feature type="compositionally biased region" description="Basic and acidic residues" evidence="1">
    <location>
        <begin position="127"/>
        <end position="148"/>
    </location>
</feature>
<accession>A0A699LD81</accession>
<feature type="region of interest" description="Disordered" evidence="1">
    <location>
        <begin position="84"/>
        <end position="148"/>
    </location>
</feature>
<dbReference type="PANTHER" id="PTHR42648:SF32">
    <property type="entry name" value="RIBONUCLEASE H-LIKE DOMAIN, GAG-PRE-INTEGRASE DOMAIN PROTEIN-RELATED"/>
    <property type="match status" value="1"/>
</dbReference>